<proteinExistence type="inferred from homology"/>
<dbReference type="Proteomes" id="UP000711047">
    <property type="component" value="Unassembled WGS sequence"/>
</dbReference>
<feature type="domain" description="Methylated-DNA-[protein]-cysteine S-methyltransferase DNA binding" evidence="9">
    <location>
        <begin position="104"/>
        <end position="183"/>
    </location>
</feature>
<keyword evidence="3 8" id="KW-0489">Methyltransferase</keyword>
<dbReference type="PANTHER" id="PTHR10815">
    <property type="entry name" value="METHYLATED-DNA--PROTEIN-CYSTEINE METHYLTRANSFERASE"/>
    <property type="match status" value="1"/>
</dbReference>
<dbReference type="SUPFAM" id="SSF46767">
    <property type="entry name" value="Methylated DNA-protein cysteine methyltransferase, C-terminal domain"/>
    <property type="match status" value="1"/>
</dbReference>
<dbReference type="EMBL" id="JABMKX010000008">
    <property type="protein sequence ID" value="NQX46835.1"/>
    <property type="molecule type" value="Genomic_DNA"/>
</dbReference>
<dbReference type="RefSeq" id="WP_173135262.1">
    <property type="nucleotide sequence ID" value="NZ_JABMKX010000008.1"/>
</dbReference>
<dbReference type="Gene3D" id="1.10.10.10">
    <property type="entry name" value="Winged helix-like DNA-binding domain superfamily/Winged helix DNA-binding domain"/>
    <property type="match status" value="1"/>
</dbReference>
<evidence type="ECO:0000256" key="7">
    <source>
        <dbReference type="ARBA" id="ARBA00049348"/>
    </source>
</evidence>
<evidence type="ECO:0000256" key="1">
    <source>
        <dbReference type="ARBA" id="ARBA00001286"/>
    </source>
</evidence>
<evidence type="ECO:0000256" key="4">
    <source>
        <dbReference type="ARBA" id="ARBA00022679"/>
    </source>
</evidence>
<evidence type="ECO:0000313" key="11">
    <source>
        <dbReference type="EMBL" id="NQX46835.1"/>
    </source>
</evidence>
<dbReference type="PANTHER" id="PTHR10815:SF5">
    <property type="entry name" value="METHYLATED-DNA--PROTEIN-CYSTEINE METHYLTRANSFERASE"/>
    <property type="match status" value="1"/>
</dbReference>
<dbReference type="InterPro" id="IPR036217">
    <property type="entry name" value="MethylDNA_cys_MeTrfase_DNAb"/>
</dbReference>
<protein>
    <recommendedName>
        <fullName evidence="8">Methylated-DNA--protein-cysteine methyltransferase</fullName>
        <ecNumber evidence="8">2.1.1.63</ecNumber>
    </recommendedName>
    <alternativeName>
        <fullName evidence="8">6-O-methylguanine-DNA methyltransferase</fullName>
        <shortName evidence="8">MGMT</shortName>
    </alternativeName>
    <alternativeName>
        <fullName evidence="8">O-6-methylguanine-DNA-alkyltransferase</fullName>
    </alternativeName>
</protein>
<dbReference type="NCBIfam" id="TIGR00589">
    <property type="entry name" value="ogt"/>
    <property type="match status" value="1"/>
</dbReference>
<evidence type="ECO:0000259" key="9">
    <source>
        <dbReference type="Pfam" id="PF01035"/>
    </source>
</evidence>
<keyword evidence="6 8" id="KW-0234">DNA repair</keyword>
<evidence type="ECO:0000256" key="5">
    <source>
        <dbReference type="ARBA" id="ARBA00022763"/>
    </source>
</evidence>
<dbReference type="CDD" id="cd06445">
    <property type="entry name" value="ATase"/>
    <property type="match status" value="1"/>
</dbReference>
<organism evidence="11 12">
    <name type="scientific">Paenibacillus tritici</name>
    <dbReference type="NCBI Taxonomy" id="1873425"/>
    <lineage>
        <taxon>Bacteria</taxon>
        <taxon>Bacillati</taxon>
        <taxon>Bacillota</taxon>
        <taxon>Bacilli</taxon>
        <taxon>Bacillales</taxon>
        <taxon>Paenibacillaceae</taxon>
        <taxon>Paenibacillus</taxon>
    </lineage>
</organism>
<dbReference type="SUPFAM" id="SSF53155">
    <property type="entry name" value="Methylated DNA-protein cysteine methyltransferase domain"/>
    <property type="match status" value="1"/>
</dbReference>
<evidence type="ECO:0000256" key="2">
    <source>
        <dbReference type="ARBA" id="ARBA00022490"/>
    </source>
</evidence>
<dbReference type="PROSITE" id="PS00374">
    <property type="entry name" value="MGMT"/>
    <property type="match status" value="1"/>
</dbReference>
<dbReference type="InterPro" id="IPR001497">
    <property type="entry name" value="MethylDNA_cys_MeTrfase_AS"/>
</dbReference>
<reference evidence="11 12" key="1">
    <citation type="submission" date="2020-05" db="EMBL/GenBank/DDBJ databases">
        <title>Paenibacillus glebae, sp. nov., Paenibacillus humi sp. nov., Paenibacillus pedi sp. nov., Paenibacillus terrestris sp. nov. and Paenibacillus terricola sp. nov., isolated from a forest top soil sample.</title>
        <authorList>
            <person name="Qi S."/>
            <person name="Carlier A."/>
            <person name="Cnockaert M."/>
            <person name="Vandamme P."/>
        </authorList>
    </citation>
    <scope>NUCLEOTIDE SEQUENCE [LARGE SCALE GENOMIC DNA]</scope>
    <source>
        <strain evidence="11 12">LMG 29502</strain>
    </source>
</reference>
<evidence type="ECO:0000256" key="6">
    <source>
        <dbReference type="ARBA" id="ARBA00023204"/>
    </source>
</evidence>
<sequence length="196" mass="22069">MNPSRNKSQSQSQSKTVIYHHTLNLGNREWTLWASEKGLIRISYQADERRLPAPWLNQYAPHTEFHEDAVRFEQLGAVQLLQRYFAGEPVDFSSVELDLWGTTFQQEVWRGLLTIPHGEVASYKELAERIGRPLAVRAVGTANGQNPVPVIVPCHRVIGANGTLTGYRGGLQLKQELLQLEGILNVKAAGHERFAF</sequence>
<dbReference type="InterPro" id="IPR036388">
    <property type="entry name" value="WH-like_DNA-bd_sf"/>
</dbReference>
<comment type="catalytic activity">
    <reaction evidence="1 8">
        <text>a 4-O-methyl-thymidine in DNA + L-cysteinyl-[protein] = a thymidine in DNA + S-methyl-L-cysteinyl-[protein]</text>
        <dbReference type="Rhea" id="RHEA:53428"/>
        <dbReference type="Rhea" id="RHEA-COMP:10131"/>
        <dbReference type="Rhea" id="RHEA-COMP:10132"/>
        <dbReference type="Rhea" id="RHEA-COMP:13555"/>
        <dbReference type="Rhea" id="RHEA-COMP:13556"/>
        <dbReference type="ChEBI" id="CHEBI:29950"/>
        <dbReference type="ChEBI" id="CHEBI:82612"/>
        <dbReference type="ChEBI" id="CHEBI:137386"/>
        <dbReference type="ChEBI" id="CHEBI:137387"/>
        <dbReference type="EC" id="2.1.1.63"/>
    </reaction>
</comment>
<accession>A0ABX2DQY8</accession>
<keyword evidence="5 8" id="KW-0227">DNA damage</keyword>
<comment type="caution">
    <text evidence="11">The sequence shown here is derived from an EMBL/GenBank/DDBJ whole genome shotgun (WGS) entry which is preliminary data.</text>
</comment>
<dbReference type="InterPro" id="IPR036631">
    <property type="entry name" value="MGMT_N_sf"/>
</dbReference>
<keyword evidence="2 8" id="KW-0963">Cytoplasm</keyword>
<evidence type="ECO:0000259" key="10">
    <source>
        <dbReference type="Pfam" id="PF02870"/>
    </source>
</evidence>
<evidence type="ECO:0000313" key="12">
    <source>
        <dbReference type="Proteomes" id="UP000711047"/>
    </source>
</evidence>
<comment type="function">
    <text evidence="8">Involved in the cellular defense against the biological effects of O6-methylguanine (O6-MeG) and O4-methylthymine (O4-MeT) in DNA. Repairs the methylated nucleobase in DNA by stoichiometrically transferring the methyl group to a cysteine residue in the enzyme. This is a suicide reaction: the enzyme is irreversibly inactivated.</text>
</comment>
<name>A0ABX2DQY8_9BACL</name>
<dbReference type="InterPro" id="IPR014048">
    <property type="entry name" value="MethylDNA_cys_MeTrfase_DNA-bd"/>
</dbReference>
<gene>
    <name evidence="11" type="ORF">HQN87_15965</name>
</gene>
<dbReference type="Pfam" id="PF01035">
    <property type="entry name" value="DNA_binding_1"/>
    <property type="match status" value="1"/>
</dbReference>
<comment type="subcellular location">
    <subcellularLocation>
        <location evidence="8">Cytoplasm</location>
    </subcellularLocation>
</comment>
<keyword evidence="12" id="KW-1185">Reference proteome</keyword>
<dbReference type="InterPro" id="IPR023546">
    <property type="entry name" value="MGMT"/>
</dbReference>
<dbReference type="HAMAP" id="MF_00772">
    <property type="entry name" value="OGT"/>
    <property type="match status" value="1"/>
</dbReference>
<evidence type="ECO:0000256" key="3">
    <source>
        <dbReference type="ARBA" id="ARBA00022603"/>
    </source>
</evidence>
<feature type="domain" description="Methylguanine DNA methyltransferase ribonuclease-like" evidence="10">
    <location>
        <begin position="31"/>
        <end position="99"/>
    </location>
</feature>
<comment type="miscellaneous">
    <text evidence="8">This enzyme catalyzes only one turnover and therefore is not strictly catalytic. According to one definition, an enzyme is a biocatalyst that acts repeatedly and over many reaction cycles.</text>
</comment>
<dbReference type="EC" id="2.1.1.63" evidence="8"/>
<keyword evidence="4 8" id="KW-0808">Transferase</keyword>
<feature type="active site" description="Nucleophile; methyl group acceptor" evidence="8">
    <location>
        <position position="154"/>
    </location>
</feature>
<dbReference type="InterPro" id="IPR008332">
    <property type="entry name" value="MethylG_MeTrfase_N"/>
</dbReference>
<dbReference type="Pfam" id="PF02870">
    <property type="entry name" value="Methyltransf_1N"/>
    <property type="match status" value="1"/>
</dbReference>
<comment type="catalytic activity">
    <reaction evidence="7 8">
        <text>a 6-O-methyl-2'-deoxyguanosine in DNA + L-cysteinyl-[protein] = S-methyl-L-cysteinyl-[protein] + a 2'-deoxyguanosine in DNA</text>
        <dbReference type="Rhea" id="RHEA:24000"/>
        <dbReference type="Rhea" id="RHEA-COMP:10131"/>
        <dbReference type="Rhea" id="RHEA-COMP:10132"/>
        <dbReference type="Rhea" id="RHEA-COMP:11367"/>
        <dbReference type="Rhea" id="RHEA-COMP:11368"/>
        <dbReference type="ChEBI" id="CHEBI:29950"/>
        <dbReference type="ChEBI" id="CHEBI:82612"/>
        <dbReference type="ChEBI" id="CHEBI:85445"/>
        <dbReference type="ChEBI" id="CHEBI:85448"/>
        <dbReference type="EC" id="2.1.1.63"/>
    </reaction>
</comment>
<comment type="similarity">
    <text evidence="8">Belongs to the MGMT family.</text>
</comment>
<evidence type="ECO:0000256" key="8">
    <source>
        <dbReference type="HAMAP-Rule" id="MF_00772"/>
    </source>
</evidence>